<name>A0A844GHT9_9NEIS</name>
<sequence length="285" mass="30730">MKTWPLMLRFSGFFSLALLAACCSTDRGMHAEALARQANLARELIRTNDFVLTAYLRITNTAAPVNVYIEGDGLAWTSRHEPSLDPTPIEATGLQLATADPGVNVAYPARPCQFTSMSINPRCRVAYWTSKRFSPEVVTALNQALDRLASRLPGQHINLIGYSGGGALAVLLAAHRSDVSSIRTVAGNLDHQFVNQLHHVSAMPESLNALDAGSSIAQLPQIHFSGSNDTVVPPEVAQRFIATTGPRCAQLHIVPGLKHTGDWQRVWPALLAITPACAGMPIEHG</sequence>
<evidence type="ECO:0000313" key="3">
    <source>
        <dbReference type="EMBL" id="MTD34224.1"/>
    </source>
</evidence>
<gene>
    <name evidence="3" type="ORF">GKE73_17875</name>
</gene>
<feature type="chain" id="PRO_5032808641" evidence="1">
    <location>
        <begin position="21"/>
        <end position="285"/>
    </location>
</feature>
<feature type="signal peptide" evidence="1">
    <location>
        <begin position="1"/>
        <end position="20"/>
    </location>
</feature>
<keyword evidence="3" id="KW-0378">Hydrolase</keyword>
<dbReference type="AlphaFoldDB" id="A0A844GHT9"/>
<accession>A0A844GHT9</accession>
<dbReference type="RefSeq" id="WP_230371669.1">
    <property type="nucleotide sequence ID" value="NZ_WLYX01000002.1"/>
</dbReference>
<dbReference type="EMBL" id="WLYX01000002">
    <property type="protein sequence ID" value="MTD34224.1"/>
    <property type="molecule type" value="Genomic_DNA"/>
</dbReference>
<evidence type="ECO:0000259" key="2">
    <source>
        <dbReference type="Pfam" id="PF03959"/>
    </source>
</evidence>
<feature type="domain" description="Serine hydrolase" evidence="2">
    <location>
        <begin position="125"/>
        <end position="253"/>
    </location>
</feature>
<protein>
    <submittedName>
        <fullName evidence="3">Alpha/beta hydrolase</fullName>
    </submittedName>
</protein>
<evidence type="ECO:0000256" key="1">
    <source>
        <dbReference type="SAM" id="SignalP"/>
    </source>
</evidence>
<proteinExistence type="predicted"/>
<keyword evidence="1" id="KW-0732">Signal</keyword>
<keyword evidence="4" id="KW-1185">Reference proteome</keyword>
<dbReference type="PROSITE" id="PS51257">
    <property type="entry name" value="PROKAR_LIPOPROTEIN"/>
    <property type="match status" value="1"/>
</dbReference>
<dbReference type="InterPro" id="IPR029058">
    <property type="entry name" value="AB_hydrolase_fold"/>
</dbReference>
<dbReference type="SUPFAM" id="SSF53474">
    <property type="entry name" value="alpha/beta-Hydrolases"/>
    <property type="match status" value="1"/>
</dbReference>
<comment type="caution">
    <text evidence="3">The sequence shown here is derived from an EMBL/GenBank/DDBJ whole genome shotgun (WGS) entry which is preliminary data.</text>
</comment>
<organism evidence="3 4">
    <name type="scientific">Paludibacterium denitrificans</name>
    <dbReference type="NCBI Taxonomy" id="2675226"/>
    <lineage>
        <taxon>Bacteria</taxon>
        <taxon>Pseudomonadati</taxon>
        <taxon>Pseudomonadota</taxon>
        <taxon>Betaproteobacteria</taxon>
        <taxon>Neisseriales</taxon>
        <taxon>Chromobacteriaceae</taxon>
        <taxon>Paludibacterium</taxon>
    </lineage>
</organism>
<reference evidence="3 4" key="1">
    <citation type="submission" date="2019-11" db="EMBL/GenBank/DDBJ databases">
        <title>Draft genome sequence of Paludibacterium sp. dN18-1.</title>
        <authorList>
            <person name="Im W.-T."/>
        </authorList>
    </citation>
    <scope>NUCLEOTIDE SEQUENCE [LARGE SCALE GENOMIC DNA]</scope>
    <source>
        <strain evidence="4">dN 18-1</strain>
    </source>
</reference>
<dbReference type="Gene3D" id="3.40.50.1820">
    <property type="entry name" value="alpha/beta hydrolase"/>
    <property type="match status" value="1"/>
</dbReference>
<dbReference type="InterPro" id="IPR005645">
    <property type="entry name" value="FSH-like_dom"/>
</dbReference>
<evidence type="ECO:0000313" key="4">
    <source>
        <dbReference type="Proteomes" id="UP000446658"/>
    </source>
</evidence>
<dbReference type="Pfam" id="PF03959">
    <property type="entry name" value="FSH1"/>
    <property type="match status" value="1"/>
</dbReference>
<dbReference type="Proteomes" id="UP000446658">
    <property type="component" value="Unassembled WGS sequence"/>
</dbReference>
<dbReference type="GO" id="GO:0016787">
    <property type="term" value="F:hydrolase activity"/>
    <property type="evidence" value="ECO:0007669"/>
    <property type="project" value="UniProtKB-KW"/>
</dbReference>